<evidence type="ECO:0000256" key="2">
    <source>
        <dbReference type="ARBA" id="ARBA00022723"/>
    </source>
</evidence>
<keyword evidence="2 4" id="KW-0479">Metal-binding</keyword>
<dbReference type="InterPro" id="IPR000898">
    <property type="entry name" value="Indolamine_dOase"/>
</dbReference>
<dbReference type="SUPFAM" id="SSF140959">
    <property type="entry name" value="Indolic compounds 2,3-dioxygenase-like"/>
    <property type="match status" value="1"/>
</dbReference>
<dbReference type="GO" id="GO:0046872">
    <property type="term" value="F:metal ion binding"/>
    <property type="evidence" value="ECO:0007669"/>
    <property type="project" value="UniProtKB-UniRule"/>
</dbReference>
<dbReference type="Proteomes" id="UP000023758">
    <property type="component" value="Unassembled WGS sequence"/>
</dbReference>
<comment type="function">
    <text evidence="5">Produces N-formyl-kynurenine through the oxidation of tryptophan.</text>
</comment>
<dbReference type="GO" id="GO:0019441">
    <property type="term" value="P:L-tryptophan catabolic process to kynurenine"/>
    <property type="evidence" value="ECO:0007669"/>
    <property type="project" value="UniProtKB-UniRule"/>
</dbReference>
<name>A0A022VT52_TRIRU</name>
<dbReference type="AlphaFoldDB" id="A0A022VT52"/>
<dbReference type="InterPro" id="IPR037217">
    <property type="entry name" value="Trp/Indoleamine_2_3_dOase-like"/>
</dbReference>
<dbReference type="Pfam" id="PF01231">
    <property type="entry name" value="IDO"/>
    <property type="match status" value="1"/>
</dbReference>
<evidence type="ECO:0000256" key="5">
    <source>
        <dbReference type="RuleBase" id="RU369119"/>
    </source>
</evidence>
<evidence type="ECO:0000256" key="6">
    <source>
        <dbReference type="SAM" id="Phobius"/>
    </source>
</evidence>
<accession>A0A022VT52</accession>
<keyword evidence="6" id="KW-1133">Transmembrane helix</keyword>
<protein>
    <recommendedName>
        <fullName evidence="5">Indoleamine 2,3-dioxygenase</fullName>
        <ecNumber evidence="5">1.13.11.52</ecNumber>
    </recommendedName>
</protein>
<evidence type="ECO:0000256" key="4">
    <source>
        <dbReference type="PIRSR" id="PIRSR600898-1"/>
    </source>
</evidence>
<dbReference type="GO" id="GO:0034354">
    <property type="term" value="P:'de novo' NAD+ biosynthetic process from L-tryptophan"/>
    <property type="evidence" value="ECO:0007669"/>
    <property type="project" value="TreeGrafter"/>
</dbReference>
<dbReference type="EMBL" id="KK207907">
    <property type="protein sequence ID" value="EZF49245.1"/>
    <property type="molecule type" value="Genomic_DNA"/>
</dbReference>
<dbReference type="GO" id="GO:0005737">
    <property type="term" value="C:cytoplasm"/>
    <property type="evidence" value="ECO:0007669"/>
    <property type="project" value="TreeGrafter"/>
</dbReference>
<gene>
    <name evidence="7" type="ORF">H103_07188</name>
</gene>
<dbReference type="GO" id="GO:0033754">
    <property type="term" value="F:indoleamine 2,3-dioxygenase activity"/>
    <property type="evidence" value="ECO:0007669"/>
    <property type="project" value="UniProtKB-EC"/>
</dbReference>
<dbReference type="EC" id="1.13.11.52" evidence="5"/>
<keyword evidence="5" id="KW-0223">Dioxygenase</keyword>
<feature type="transmembrane region" description="Helical" evidence="6">
    <location>
        <begin position="12"/>
        <end position="38"/>
    </location>
</feature>
<evidence type="ECO:0000256" key="3">
    <source>
        <dbReference type="ARBA" id="ARBA00023004"/>
    </source>
</evidence>
<dbReference type="GO" id="GO:0020037">
    <property type="term" value="F:heme binding"/>
    <property type="evidence" value="ECO:0007669"/>
    <property type="project" value="UniProtKB-UniRule"/>
</dbReference>
<proteinExistence type="inferred from homology"/>
<comment type="catalytic activity">
    <reaction evidence="5">
        <text>L-tryptophan + O2 = N-formyl-L-kynurenine</text>
        <dbReference type="Rhea" id="RHEA:24536"/>
        <dbReference type="ChEBI" id="CHEBI:15379"/>
        <dbReference type="ChEBI" id="CHEBI:57912"/>
        <dbReference type="ChEBI" id="CHEBI:58629"/>
    </reaction>
</comment>
<feature type="binding site" description="proximal binding residue" evidence="4">
    <location>
        <position position="410"/>
    </location>
    <ligand>
        <name>heme b</name>
        <dbReference type="ChEBI" id="CHEBI:60344"/>
    </ligand>
    <ligandPart>
        <name>Fe</name>
        <dbReference type="ChEBI" id="CHEBI:18248"/>
    </ligandPart>
</feature>
<sequence>MSLATSLQRLTAPFCTMILIVFSYLTGALLVLITSMLWTRWQKTTDESGNYSRIQHLKILKARHETASDLLELVQIDGAGAWPPRTNFESWPSALRPYHDIYFNIIPLLSTAEPSLDDAVNKKLVGDFRSHMRKLLAEKINLTLVKEIMTAAEAGKWDIFPRDAYNGFYCCIAVSRHAYREQVLELPPELDLPWGYLQRNFGITAASGNNTANVLLNYNKRGERVYKINIAMPKLIRSSEETFFRIFLDIEVSAFPIYYEMVYAIISYEDNNRVICLNYLESISFRLRCLLRMFFENLIESRVSHSVWLSYVQGFQAWGVGSIVNGELIKYDGLSGNQALIFRALDAFLGMDRYLPDEQSRRYIPVNQRKICHSLRKHSFRKSAQSHGYIEIEHGFKNIVNHMRVFRSAHRARAFSYLGQPAPERLVMTAGKSVLEGATKQETENNLKALDQMLATRFKQTT</sequence>
<keyword evidence="3 4" id="KW-0408">Iron</keyword>
<keyword evidence="5" id="KW-0560">Oxidoreductase</keyword>
<organism evidence="7">
    <name type="scientific">Trichophyton rubrum CBS 288.86</name>
    <dbReference type="NCBI Taxonomy" id="1215330"/>
    <lineage>
        <taxon>Eukaryota</taxon>
        <taxon>Fungi</taxon>
        <taxon>Dikarya</taxon>
        <taxon>Ascomycota</taxon>
        <taxon>Pezizomycotina</taxon>
        <taxon>Eurotiomycetes</taxon>
        <taxon>Eurotiomycetidae</taxon>
        <taxon>Onygenales</taxon>
        <taxon>Arthrodermataceae</taxon>
        <taxon>Trichophyton</taxon>
    </lineage>
</organism>
<dbReference type="PANTHER" id="PTHR28657">
    <property type="entry name" value="INDOLEAMINE 2,3-DIOXYGENASE"/>
    <property type="match status" value="1"/>
</dbReference>
<keyword evidence="4 5" id="KW-0349">Heme</keyword>
<evidence type="ECO:0000313" key="7">
    <source>
        <dbReference type="EMBL" id="EZF49245.1"/>
    </source>
</evidence>
<dbReference type="HOGENOM" id="CLU_037866_0_0_1"/>
<reference evidence="7" key="1">
    <citation type="submission" date="2014-02" db="EMBL/GenBank/DDBJ databases">
        <title>The Genome Sequence of Trichophyton rubrum (morphotype fischeri) CBS 288.86.</title>
        <authorList>
            <consortium name="The Broad Institute Genomics Platform"/>
            <person name="Cuomo C.A."/>
            <person name="White T.C."/>
            <person name="Graser Y."/>
            <person name="Martinez-Rossi N."/>
            <person name="Heitman J."/>
            <person name="Young S.K."/>
            <person name="Zeng Q."/>
            <person name="Gargeya S."/>
            <person name="Abouelleil A."/>
            <person name="Alvarado L."/>
            <person name="Chapman S.B."/>
            <person name="Gainer-Dewar J."/>
            <person name="Goldberg J."/>
            <person name="Griggs A."/>
            <person name="Gujja S."/>
            <person name="Hansen M."/>
            <person name="Howarth C."/>
            <person name="Imamovic A."/>
            <person name="Larimer J."/>
            <person name="Martinez D."/>
            <person name="Murphy C."/>
            <person name="Pearson M.D."/>
            <person name="Persinoti G."/>
            <person name="Poon T."/>
            <person name="Priest M."/>
            <person name="Roberts A.D."/>
            <person name="Saif S."/>
            <person name="Shea T.D."/>
            <person name="Sykes S.N."/>
            <person name="Wortman J."/>
            <person name="Nusbaum C."/>
            <person name="Birren B."/>
        </authorList>
    </citation>
    <scope>NUCLEOTIDE SEQUENCE [LARGE SCALE GENOMIC DNA]</scope>
    <source>
        <strain evidence="7">CBS 288.86</strain>
    </source>
</reference>
<dbReference type="PANTHER" id="PTHR28657:SF11">
    <property type="entry name" value="INDOLEAMINE 2,3-DIOXYGENASE"/>
    <property type="match status" value="1"/>
</dbReference>
<keyword evidence="6" id="KW-0812">Transmembrane</keyword>
<dbReference type="OrthoDB" id="4662583at2759"/>
<dbReference type="Gene3D" id="1.20.58.480">
    <property type="match status" value="1"/>
</dbReference>
<keyword evidence="6" id="KW-0472">Membrane</keyword>
<evidence type="ECO:0000256" key="1">
    <source>
        <dbReference type="ARBA" id="ARBA00007119"/>
    </source>
</evidence>
<comment type="similarity">
    <text evidence="1 5">Belongs to the indoleamine 2,3-dioxygenase family.</text>
</comment>